<dbReference type="EMBL" id="CADCUR010000112">
    <property type="protein sequence ID" value="CAA9397413.1"/>
    <property type="molecule type" value="Genomic_DNA"/>
</dbReference>
<keyword evidence="1" id="KW-1133">Transmembrane helix</keyword>
<evidence type="ECO:0000256" key="1">
    <source>
        <dbReference type="SAM" id="Phobius"/>
    </source>
</evidence>
<sequence length="42" mass="5107">MSRFEQFKKDLTENKHTRENDFILFILSIPVNFLLFFAQKSL</sequence>
<organism evidence="2">
    <name type="scientific">uncultured Pyrinomonadaceae bacterium</name>
    <dbReference type="NCBI Taxonomy" id="2283094"/>
    <lineage>
        <taxon>Bacteria</taxon>
        <taxon>Pseudomonadati</taxon>
        <taxon>Acidobacteriota</taxon>
        <taxon>Blastocatellia</taxon>
        <taxon>Blastocatellales</taxon>
        <taxon>Pyrinomonadaceae</taxon>
        <taxon>environmental samples</taxon>
    </lineage>
</organism>
<keyword evidence="1" id="KW-0812">Transmembrane</keyword>
<keyword evidence="1" id="KW-0472">Membrane</keyword>
<evidence type="ECO:0000313" key="2">
    <source>
        <dbReference type="EMBL" id="CAA9397413.1"/>
    </source>
</evidence>
<protein>
    <submittedName>
        <fullName evidence="2">Uncharacterized protein</fullName>
    </submittedName>
</protein>
<name>A0A6J4NUB2_9BACT</name>
<reference evidence="2" key="1">
    <citation type="submission" date="2020-02" db="EMBL/GenBank/DDBJ databases">
        <authorList>
            <person name="Meier V. D."/>
        </authorList>
    </citation>
    <scope>NUCLEOTIDE SEQUENCE</scope>
    <source>
        <strain evidence="2">AVDCRST_MAG74</strain>
    </source>
</reference>
<accession>A0A6J4NUB2</accession>
<feature type="transmembrane region" description="Helical" evidence="1">
    <location>
        <begin position="21"/>
        <end position="38"/>
    </location>
</feature>
<gene>
    <name evidence="2" type="ORF">AVDCRST_MAG74-1380</name>
</gene>
<proteinExistence type="predicted"/>
<dbReference type="AlphaFoldDB" id="A0A6J4NUB2"/>